<dbReference type="EMBL" id="JBBMFJ010000007">
    <property type="protein sequence ID" value="MEQ2562499.1"/>
    <property type="molecule type" value="Genomic_DNA"/>
</dbReference>
<proteinExistence type="predicted"/>
<reference evidence="1 2" key="1">
    <citation type="submission" date="2024-03" db="EMBL/GenBank/DDBJ databases">
        <title>Human intestinal bacterial collection.</title>
        <authorList>
            <person name="Pauvert C."/>
            <person name="Hitch T.C.A."/>
            <person name="Clavel T."/>
        </authorList>
    </citation>
    <scope>NUCLEOTIDE SEQUENCE [LARGE SCALE GENOMIC DNA]</scope>
    <source>
        <strain evidence="1 2">CLA-AP-H27</strain>
    </source>
</reference>
<name>A0ABV1HK69_9FIRM</name>
<dbReference type="Proteomes" id="UP001437460">
    <property type="component" value="Unassembled WGS sequence"/>
</dbReference>
<accession>A0ABV1HK69</accession>
<evidence type="ECO:0000313" key="2">
    <source>
        <dbReference type="Proteomes" id="UP001437460"/>
    </source>
</evidence>
<sequence length="231" mass="25906">MTYLWINPVSERMVSEKNLKQILTEHQLTQVRCREDWGGIVLKQYAKLMEHADGIVADARCPEAVNLIERYNEEQNLSIQVADIEPILIHCARELSERTDLAGGEKIITTPCRILAEQGNALELPRTRFVSWKDFLSELGERLEPAPESSPIPPGFFAGLSVPVFSLSGQEEIEEYLRDEIIQETTGGVLTGTTEAGNRNGKKDTARAERSPLLLELLYCRQGCHMGDGVR</sequence>
<dbReference type="RefSeq" id="WP_349228798.1">
    <property type="nucleotide sequence ID" value="NZ_JBBMFJ010000007.1"/>
</dbReference>
<keyword evidence="2" id="KW-1185">Reference proteome</keyword>
<protein>
    <submittedName>
        <fullName evidence="1">Uncharacterized protein</fullName>
    </submittedName>
</protein>
<organism evidence="1 2">
    <name type="scientific">Ventrimonas faecis</name>
    <dbReference type="NCBI Taxonomy" id="3133170"/>
    <lineage>
        <taxon>Bacteria</taxon>
        <taxon>Bacillati</taxon>
        <taxon>Bacillota</taxon>
        <taxon>Clostridia</taxon>
        <taxon>Lachnospirales</taxon>
        <taxon>Lachnospiraceae</taxon>
        <taxon>Ventrimonas</taxon>
    </lineage>
</organism>
<evidence type="ECO:0000313" key="1">
    <source>
        <dbReference type="EMBL" id="MEQ2562499.1"/>
    </source>
</evidence>
<gene>
    <name evidence="1" type="ORF">WMO41_04885</name>
</gene>
<comment type="caution">
    <text evidence="1">The sequence shown here is derived from an EMBL/GenBank/DDBJ whole genome shotgun (WGS) entry which is preliminary data.</text>
</comment>